<dbReference type="PANTHER" id="PTHR42804">
    <property type="entry name" value="ALDEHYDE DEHYDROGENASE"/>
    <property type="match status" value="1"/>
</dbReference>
<dbReference type="InterPro" id="IPR016162">
    <property type="entry name" value="Ald_DH_N"/>
</dbReference>
<dbReference type="Gene3D" id="3.40.605.10">
    <property type="entry name" value="Aldehyde Dehydrogenase, Chain A, domain 1"/>
    <property type="match status" value="1"/>
</dbReference>
<dbReference type="AlphaFoldDB" id="A0A0D8B5V7"/>
<organism evidence="5 6">
    <name type="scientific">Frankia torreyi</name>
    <dbReference type="NCBI Taxonomy" id="1856"/>
    <lineage>
        <taxon>Bacteria</taxon>
        <taxon>Bacillati</taxon>
        <taxon>Actinomycetota</taxon>
        <taxon>Actinomycetes</taxon>
        <taxon>Frankiales</taxon>
        <taxon>Frankiaceae</taxon>
        <taxon>Frankia</taxon>
    </lineage>
</organism>
<dbReference type="Gene3D" id="3.40.309.10">
    <property type="entry name" value="Aldehyde Dehydrogenase, Chain A, domain 2"/>
    <property type="match status" value="1"/>
</dbReference>
<comment type="caution">
    <text evidence="5">The sequence shown here is derived from an EMBL/GenBank/DDBJ whole genome shotgun (WGS) entry which is preliminary data.</text>
</comment>
<evidence type="ECO:0000313" key="5">
    <source>
        <dbReference type="EMBL" id="KJE19294.1"/>
    </source>
</evidence>
<dbReference type="EMBL" id="JYFN01000135">
    <property type="protein sequence ID" value="KJE19294.1"/>
    <property type="molecule type" value="Genomic_DNA"/>
</dbReference>
<evidence type="ECO:0000256" key="3">
    <source>
        <dbReference type="SAM" id="MobiDB-lite"/>
    </source>
</evidence>
<evidence type="ECO:0000313" key="6">
    <source>
        <dbReference type="Proteomes" id="UP000032545"/>
    </source>
</evidence>
<dbReference type="SUPFAM" id="SSF53720">
    <property type="entry name" value="ALDH-like"/>
    <property type="match status" value="1"/>
</dbReference>
<dbReference type="InterPro" id="IPR016161">
    <property type="entry name" value="Ald_DH/histidinol_DH"/>
</dbReference>
<dbReference type="PANTHER" id="PTHR42804:SF1">
    <property type="entry name" value="ALDEHYDE DEHYDROGENASE-RELATED"/>
    <property type="match status" value="1"/>
</dbReference>
<evidence type="ECO:0000256" key="1">
    <source>
        <dbReference type="ARBA" id="ARBA00009986"/>
    </source>
</evidence>
<sequence length="113" mass="12274">MASSSPTRDRPTKLVCGGNRSPHHDRGFYVEPTLFVDVDPDARIAQEEIFGPVVTVLPFDDDDDAVAIAIDNAHWLALDSPFGGYKQSGLGRENGIPGFESFLEIKTIGYPPA</sequence>
<evidence type="ECO:0000259" key="4">
    <source>
        <dbReference type="Pfam" id="PF00171"/>
    </source>
</evidence>
<dbReference type="Proteomes" id="UP000032545">
    <property type="component" value="Unassembled WGS sequence"/>
</dbReference>
<protein>
    <submittedName>
        <fullName evidence="5">Aldehyde dehydrogenase family protein</fullName>
    </submittedName>
</protein>
<dbReference type="GO" id="GO:0016620">
    <property type="term" value="F:oxidoreductase activity, acting on the aldehyde or oxo group of donors, NAD or NADP as acceptor"/>
    <property type="evidence" value="ECO:0007669"/>
    <property type="project" value="InterPro"/>
</dbReference>
<name>A0A0D8B5V7_9ACTN</name>
<proteinExistence type="inferred from homology"/>
<dbReference type="PATRIC" id="fig|1502723.3.peg.1421"/>
<reference evidence="6" key="1">
    <citation type="submission" date="2015-02" db="EMBL/GenBank/DDBJ databases">
        <title>Draft Genome of Frankia sp. CpI1-S.</title>
        <authorList>
            <person name="Oshone R.T."/>
            <person name="Ngom M."/>
            <person name="Ghodhbane-Gtari F."/>
            <person name="Gtari M."/>
            <person name="Morris K."/>
            <person name="Thomas K."/>
            <person name="Sen A."/>
            <person name="Tisa L.S."/>
        </authorList>
    </citation>
    <scope>NUCLEOTIDE SEQUENCE [LARGE SCALE GENOMIC DNA]</scope>
    <source>
        <strain evidence="6">CpI1-S</strain>
    </source>
</reference>
<feature type="domain" description="Aldehyde dehydrogenase" evidence="4">
    <location>
        <begin position="12"/>
        <end position="70"/>
    </location>
</feature>
<feature type="domain" description="Aldehyde dehydrogenase" evidence="4">
    <location>
        <begin position="76"/>
        <end position="108"/>
    </location>
</feature>
<keyword evidence="6" id="KW-1185">Reference proteome</keyword>
<feature type="region of interest" description="Disordered" evidence="3">
    <location>
        <begin position="1"/>
        <end position="24"/>
    </location>
</feature>
<dbReference type="InterPro" id="IPR016163">
    <property type="entry name" value="Ald_DH_C"/>
</dbReference>
<evidence type="ECO:0000256" key="2">
    <source>
        <dbReference type="ARBA" id="ARBA00023002"/>
    </source>
</evidence>
<dbReference type="Pfam" id="PF00171">
    <property type="entry name" value="Aldedh"/>
    <property type="match status" value="2"/>
</dbReference>
<dbReference type="InterPro" id="IPR015590">
    <property type="entry name" value="Aldehyde_DH_dom"/>
</dbReference>
<dbReference type="RefSeq" id="WP_044888796.1">
    <property type="nucleotide sequence ID" value="NZ_JYFN01000135.1"/>
</dbReference>
<reference evidence="5 6" key="2">
    <citation type="journal article" date="2016" name="Genome Announc.">
        <title>Permanent Draft Genome Sequences for Two Variants of Frankia sp. Strain CpI1, the First Frankia Strain Isolated from Root Nodules of Comptonia peregrina.</title>
        <authorList>
            <person name="Oshone R."/>
            <person name="Hurst S.G.IV."/>
            <person name="Abebe-Akele F."/>
            <person name="Simpson S."/>
            <person name="Morris K."/>
            <person name="Thomas W.K."/>
            <person name="Tisa L.S."/>
        </authorList>
    </citation>
    <scope>NUCLEOTIDE SEQUENCE [LARGE SCALE GENOMIC DNA]</scope>
    <source>
        <strain evidence="6">CpI1-S</strain>
    </source>
</reference>
<keyword evidence="2" id="KW-0560">Oxidoreductase</keyword>
<comment type="similarity">
    <text evidence="1">Belongs to the aldehyde dehydrogenase family.</text>
</comment>
<accession>A0A0D8B5V7</accession>
<gene>
    <name evidence="5" type="ORF">FF36_06434</name>
</gene>